<feature type="domain" description="Metallo-beta-lactamase" evidence="1">
    <location>
        <begin position="17"/>
        <end position="213"/>
    </location>
</feature>
<dbReference type="PANTHER" id="PTHR42951">
    <property type="entry name" value="METALLO-BETA-LACTAMASE DOMAIN-CONTAINING"/>
    <property type="match status" value="1"/>
</dbReference>
<dbReference type="Pfam" id="PF00753">
    <property type="entry name" value="Lactamase_B"/>
    <property type="match status" value="1"/>
</dbReference>
<keyword evidence="2" id="KW-0378">Hydrolase</keyword>
<comment type="caution">
    <text evidence="2">The sequence shown here is derived from an EMBL/GenBank/DDBJ whole genome shotgun (WGS) entry which is preliminary data.</text>
</comment>
<dbReference type="InterPro" id="IPR036866">
    <property type="entry name" value="RibonucZ/Hydroxyglut_hydro"/>
</dbReference>
<name>A0A7K1Y8I1_9SPHI</name>
<dbReference type="Proteomes" id="UP000466586">
    <property type="component" value="Unassembled WGS sequence"/>
</dbReference>
<protein>
    <submittedName>
        <fullName evidence="2">MBL fold metallo-hydrolase</fullName>
    </submittedName>
</protein>
<dbReference type="AlphaFoldDB" id="A0A7K1Y8I1"/>
<dbReference type="GO" id="GO:0016787">
    <property type="term" value="F:hydrolase activity"/>
    <property type="evidence" value="ECO:0007669"/>
    <property type="project" value="UniProtKB-KW"/>
</dbReference>
<evidence type="ECO:0000313" key="3">
    <source>
        <dbReference type="Proteomes" id="UP000466586"/>
    </source>
</evidence>
<evidence type="ECO:0000313" key="2">
    <source>
        <dbReference type="EMBL" id="MXV50681.1"/>
    </source>
</evidence>
<dbReference type="PANTHER" id="PTHR42951:SF17">
    <property type="entry name" value="METALLO-BETA-LACTAMASE DOMAIN-CONTAINING PROTEIN"/>
    <property type="match status" value="1"/>
</dbReference>
<organism evidence="2 3">
    <name type="scientific">Hufsiella arboris</name>
    <dbReference type="NCBI Taxonomy" id="2695275"/>
    <lineage>
        <taxon>Bacteria</taxon>
        <taxon>Pseudomonadati</taxon>
        <taxon>Bacteroidota</taxon>
        <taxon>Sphingobacteriia</taxon>
        <taxon>Sphingobacteriales</taxon>
        <taxon>Sphingobacteriaceae</taxon>
        <taxon>Hufsiella</taxon>
    </lineage>
</organism>
<reference evidence="2 3" key="1">
    <citation type="submission" date="2019-11" db="EMBL/GenBank/DDBJ databases">
        <title>Pedobacter sp. HMF7647 Genome sequencing and assembly.</title>
        <authorList>
            <person name="Kang H."/>
            <person name="Kim H."/>
            <person name="Joh K."/>
        </authorList>
    </citation>
    <scope>NUCLEOTIDE SEQUENCE [LARGE SCALE GENOMIC DNA]</scope>
    <source>
        <strain evidence="2 3">HMF7647</strain>
    </source>
</reference>
<sequence length="230" mass="25267">MGVIQISDHVYQLELPLVNVFLLELNQELVLIDVGPYKSKRLLYQLICETGRDPLKIAHIVITHAHYDHTGALSAIKKDTNARVYMQADDASLVSKGIAWQPTNAIASFLMTTFTLGGKIKFPFINIKPVTADEFIESGTILLNELLVITAPGHWKNQVVLLMQSDGGLLFAADSAENISGLKLSSENQDRRIASSSLKKLSALDFSKAVFSHGKPIISSASEIFRKTFG</sequence>
<dbReference type="RefSeq" id="WP_160843840.1">
    <property type="nucleotide sequence ID" value="NZ_WVHT01000002.1"/>
</dbReference>
<gene>
    <name evidence="2" type="ORF">GS399_06820</name>
</gene>
<proteinExistence type="predicted"/>
<dbReference type="InterPro" id="IPR050855">
    <property type="entry name" value="NDM-1-like"/>
</dbReference>
<dbReference type="SUPFAM" id="SSF56281">
    <property type="entry name" value="Metallo-hydrolase/oxidoreductase"/>
    <property type="match status" value="1"/>
</dbReference>
<dbReference type="Gene3D" id="3.60.15.10">
    <property type="entry name" value="Ribonuclease Z/Hydroxyacylglutathione hydrolase-like"/>
    <property type="match status" value="1"/>
</dbReference>
<dbReference type="InterPro" id="IPR001279">
    <property type="entry name" value="Metallo-B-lactamas"/>
</dbReference>
<accession>A0A7K1Y8I1</accession>
<dbReference type="EMBL" id="WVHT01000002">
    <property type="protein sequence ID" value="MXV50681.1"/>
    <property type="molecule type" value="Genomic_DNA"/>
</dbReference>
<dbReference type="SMART" id="SM00849">
    <property type="entry name" value="Lactamase_B"/>
    <property type="match status" value="1"/>
</dbReference>
<keyword evidence="3" id="KW-1185">Reference proteome</keyword>
<evidence type="ECO:0000259" key="1">
    <source>
        <dbReference type="SMART" id="SM00849"/>
    </source>
</evidence>